<keyword evidence="2" id="KW-0328">Glycosyltransferase</keyword>
<dbReference type="GO" id="GO:0016763">
    <property type="term" value="F:pentosyltransferase activity"/>
    <property type="evidence" value="ECO:0007669"/>
    <property type="project" value="UniProtKB-ARBA"/>
</dbReference>
<keyword evidence="7" id="KW-1185">Reference proteome</keyword>
<sequence length="430" mass="48371">MNTLRFGALPMSVPLVLILLPLAYVAHFRSNIIIALVLWTNQLSNWNGNNQDEYMYGRWCYWVYTKACSRGRIELETTGFSCDSSSLHSDICVFMDLVTIDMQSTTVYIPKKQSLPPTNWTVQPYARKGDKAALKNVAKVETIRGIKNKPPPPCDVFHNVSAVVFSAGGFRGNFFHEFNDVIVPLFLTTRHFQAKVQLVVTDYKEQWNSKYRQILTSLSNYRVINPAEDKKVYCFPGGVVAFLFLRDSFSLKIENVKEIEKPVLLLVSRQRTRAFLNENDILGLATELGFNAITTTPGQMSNLSRFSSKINSCTVLLGVHGAGLTNALFLPDGAVLLQVVALGTDWASATYFGNKVGKMNIHYLEYKISSEESWLLNKYGRDSPVINDPASIGKQGFAASSKIYLHGQNVTLDILRFRKTLLQALELLRR</sequence>
<reference evidence="6" key="1">
    <citation type="submission" date="2022-03" db="EMBL/GenBank/DDBJ databases">
        <title>A functionally conserved STORR gene fusion in Papaver species that diverged 16.8 million years ago.</title>
        <authorList>
            <person name="Catania T."/>
        </authorList>
    </citation>
    <scope>NUCLEOTIDE SEQUENCE</scope>
    <source>
        <strain evidence="6">S-191538</strain>
    </source>
</reference>
<evidence type="ECO:0000256" key="3">
    <source>
        <dbReference type="ARBA" id="ARBA00022679"/>
    </source>
</evidence>
<dbReference type="AlphaFoldDB" id="A0AA41V329"/>
<name>A0AA41V329_PAPNU</name>
<gene>
    <name evidence="6" type="ORF">MKW94_028438</name>
</gene>
<feature type="domain" description="Glycosyltransferase 61 catalytic" evidence="5">
    <location>
        <begin position="174"/>
        <end position="336"/>
    </location>
</feature>
<evidence type="ECO:0000256" key="1">
    <source>
        <dbReference type="ARBA" id="ARBA00004323"/>
    </source>
</evidence>
<dbReference type="Proteomes" id="UP001177140">
    <property type="component" value="Unassembled WGS sequence"/>
</dbReference>
<evidence type="ECO:0000259" key="5">
    <source>
        <dbReference type="Pfam" id="PF04577"/>
    </source>
</evidence>
<dbReference type="InterPro" id="IPR007657">
    <property type="entry name" value="Glycosyltransferase_61"/>
</dbReference>
<protein>
    <recommendedName>
        <fullName evidence="5">Glycosyltransferase 61 catalytic domain-containing protein</fullName>
    </recommendedName>
</protein>
<dbReference type="PANTHER" id="PTHR20961:SF108">
    <property type="entry name" value="GLYCOSYLTRANSFERASE"/>
    <property type="match status" value="1"/>
</dbReference>
<evidence type="ECO:0000313" key="7">
    <source>
        <dbReference type="Proteomes" id="UP001177140"/>
    </source>
</evidence>
<organism evidence="6 7">
    <name type="scientific">Papaver nudicaule</name>
    <name type="common">Iceland poppy</name>
    <dbReference type="NCBI Taxonomy" id="74823"/>
    <lineage>
        <taxon>Eukaryota</taxon>
        <taxon>Viridiplantae</taxon>
        <taxon>Streptophyta</taxon>
        <taxon>Embryophyta</taxon>
        <taxon>Tracheophyta</taxon>
        <taxon>Spermatophyta</taxon>
        <taxon>Magnoliopsida</taxon>
        <taxon>Ranunculales</taxon>
        <taxon>Papaveraceae</taxon>
        <taxon>Papaveroideae</taxon>
        <taxon>Papaver</taxon>
    </lineage>
</organism>
<evidence type="ECO:0000313" key="6">
    <source>
        <dbReference type="EMBL" id="MCL7029539.1"/>
    </source>
</evidence>
<evidence type="ECO:0000256" key="2">
    <source>
        <dbReference type="ARBA" id="ARBA00022676"/>
    </source>
</evidence>
<dbReference type="GO" id="GO:0000139">
    <property type="term" value="C:Golgi membrane"/>
    <property type="evidence" value="ECO:0007669"/>
    <property type="project" value="UniProtKB-SubCell"/>
</dbReference>
<keyword evidence="4" id="KW-0325">Glycoprotein</keyword>
<dbReference type="PANTHER" id="PTHR20961">
    <property type="entry name" value="GLYCOSYLTRANSFERASE"/>
    <property type="match status" value="1"/>
</dbReference>
<keyword evidence="3" id="KW-0808">Transferase</keyword>
<evidence type="ECO:0000256" key="4">
    <source>
        <dbReference type="ARBA" id="ARBA00023180"/>
    </source>
</evidence>
<comment type="subcellular location">
    <subcellularLocation>
        <location evidence="1">Golgi apparatus membrane</location>
        <topology evidence="1">Single-pass type II membrane protein</topology>
    </subcellularLocation>
</comment>
<comment type="caution">
    <text evidence="6">The sequence shown here is derived from an EMBL/GenBank/DDBJ whole genome shotgun (WGS) entry which is preliminary data.</text>
</comment>
<accession>A0AA41V329</accession>
<dbReference type="Pfam" id="PF04577">
    <property type="entry name" value="Glyco_transf_61"/>
    <property type="match status" value="1"/>
</dbReference>
<dbReference type="EMBL" id="JAJJMA010091375">
    <property type="protein sequence ID" value="MCL7029539.1"/>
    <property type="molecule type" value="Genomic_DNA"/>
</dbReference>
<dbReference type="InterPro" id="IPR049625">
    <property type="entry name" value="Glyco_transf_61_cat"/>
</dbReference>
<proteinExistence type="predicted"/>